<dbReference type="AlphaFoldDB" id="A0A8X6MF20"/>
<reference evidence="1" key="1">
    <citation type="submission" date="2020-08" db="EMBL/GenBank/DDBJ databases">
        <title>Multicomponent nature underlies the extraordinary mechanical properties of spider dragline silk.</title>
        <authorList>
            <person name="Kono N."/>
            <person name="Nakamura H."/>
            <person name="Mori M."/>
            <person name="Yoshida Y."/>
            <person name="Ohtoshi R."/>
            <person name="Malay A.D."/>
            <person name="Moran D.A.P."/>
            <person name="Tomita M."/>
            <person name="Numata K."/>
            <person name="Arakawa K."/>
        </authorList>
    </citation>
    <scope>NUCLEOTIDE SEQUENCE</scope>
</reference>
<protein>
    <submittedName>
        <fullName evidence="1">Uncharacterized protein</fullName>
    </submittedName>
</protein>
<organism evidence="1 2">
    <name type="scientific">Nephila pilipes</name>
    <name type="common">Giant wood spider</name>
    <name type="synonym">Nephila maculata</name>
    <dbReference type="NCBI Taxonomy" id="299642"/>
    <lineage>
        <taxon>Eukaryota</taxon>
        <taxon>Metazoa</taxon>
        <taxon>Ecdysozoa</taxon>
        <taxon>Arthropoda</taxon>
        <taxon>Chelicerata</taxon>
        <taxon>Arachnida</taxon>
        <taxon>Araneae</taxon>
        <taxon>Araneomorphae</taxon>
        <taxon>Entelegynae</taxon>
        <taxon>Araneoidea</taxon>
        <taxon>Nephilidae</taxon>
        <taxon>Nephila</taxon>
    </lineage>
</organism>
<gene>
    <name evidence="1" type="ORF">NPIL_280721</name>
</gene>
<comment type="caution">
    <text evidence="1">The sequence shown here is derived from an EMBL/GenBank/DDBJ whole genome shotgun (WGS) entry which is preliminary data.</text>
</comment>
<evidence type="ECO:0000313" key="1">
    <source>
        <dbReference type="EMBL" id="GFS46837.1"/>
    </source>
</evidence>
<proteinExistence type="predicted"/>
<dbReference type="EMBL" id="BMAW01044884">
    <property type="protein sequence ID" value="GFS46837.1"/>
    <property type="molecule type" value="Genomic_DNA"/>
</dbReference>
<accession>A0A8X6MF20</accession>
<name>A0A8X6MF20_NEPPI</name>
<sequence length="82" mass="8801">MPGRGCGDLGGKTFNACGHLLTARNRMVCWESAVGRSTGEVHSDRAADQYQNSAEEGNLSLSYLILSTGISHEVVALKTFKE</sequence>
<keyword evidence="2" id="KW-1185">Reference proteome</keyword>
<dbReference type="Proteomes" id="UP000887013">
    <property type="component" value="Unassembled WGS sequence"/>
</dbReference>
<evidence type="ECO:0000313" key="2">
    <source>
        <dbReference type="Proteomes" id="UP000887013"/>
    </source>
</evidence>